<feature type="non-terminal residue" evidence="1">
    <location>
        <position position="120"/>
    </location>
</feature>
<feature type="non-terminal residue" evidence="1">
    <location>
        <position position="1"/>
    </location>
</feature>
<evidence type="ECO:0000313" key="2">
    <source>
        <dbReference type="Proteomes" id="UP000265520"/>
    </source>
</evidence>
<reference evidence="1 2" key="1">
    <citation type="journal article" date="2018" name="Front. Plant Sci.">
        <title>Red Clover (Trifolium pratense) and Zigzag Clover (T. medium) - A Picture of Genomic Similarities and Differences.</title>
        <authorList>
            <person name="Dluhosova J."/>
            <person name="Istvanek J."/>
            <person name="Nedelnik J."/>
            <person name="Repkova J."/>
        </authorList>
    </citation>
    <scope>NUCLEOTIDE SEQUENCE [LARGE SCALE GENOMIC DNA]</scope>
    <source>
        <strain evidence="2">cv. 10/8</strain>
        <tissue evidence="1">Leaf</tissue>
    </source>
</reference>
<comment type="caution">
    <text evidence="1">The sequence shown here is derived from an EMBL/GenBank/DDBJ whole genome shotgun (WGS) entry which is preliminary data.</text>
</comment>
<name>A0A392RX56_9FABA</name>
<organism evidence="1 2">
    <name type="scientific">Trifolium medium</name>
    <dbReference type="NCBI Taxonomy" id="97028"/>
    <lineage>
        <taxon>Eukaryota</taxon>
        <taxon>Viridiplantae</taxon>
        <taxon>Streptophyta</taxon>
        <taxon>Embryophyta</taxon>
        <taxon>Tracheophyta</taxon>
        <taxon>Spermatophyta</taxon>
        <taxon>Magnoliopsida</taxon>
        <taxon>eudicotyledons</taxon>
        <taxon>Gunneridae</taxon>
        <taxon>Pentapetalae</taxon>
        <taxon>rosids</taxon>
        <taxon>fabids</taxon>
        <taxon>Fabales</taxon>
        <taxon>Fabaceae</taxon>
        <taxon>Papilionoideae</taxon>
        <taxon>50 kb inversion clade</taxon>
        <taxon>NPAAA clade</taxon>
        <taxon>Hologalegina</taxon>
        <taxon>IRL clade</taxon>
        <taxon>Trifolieae</taxon>
        <taxon>Trifolium</taxon>
    </lineage>
</organism>
<keyword evidence="2" id="KW-1185">Reference proteome</keyword>
<dbReference type="AlphaFoldDB" id="A0A392RX56"/>
<dbReference type="Proteomes" id="UP000265520">
    <property type="component" value="Unassembled WGS sequence"/>
</dbReference>
<protein>
    <submittedName>
        <fullName evidence="1">Uncharacterized protein</fullName>
    </submittedName>
</protein>
<evidence type="ECO:0000313" key="1">
    <source>
        <dbReference type="EMBL" id="MCI40195.1"/>
    </source>
</evidence>
<dbReference type="EMBL" id="LXQA010277090">
    <property type="protein sequence ID" value="MCI40195.1"/>
    <property type="molecule type" value="Genomic_DNA"/>
</dbReference>
<sequence length="120" mass="12689">GRKGCAAWQGENSSRASDDGVSNFAAVEVLSETGSDADVSESCQILLELEAHGRDRSVSDEFTRVLGYTEDEMAGNIPYSFGNSVELVVPLVNCESDKGEGSFLESAGPEHVLEVEATDG</sequence>
<accession>A0A392RX56</accession>
<proteinExistence type="predicted"/>